<dbReference type="InterPro" id="IPR036188">
    <property type="entry name" value="FAD/NAD-bd_sf"/>
</dbReference>
<evidence type="ECO:0000256" key="11">
    <source>
        <dbReference type="ARBA" id="ARBA00023014"/>
    </source>
</evidence>
<comment type="cofactor">
    <cofactor evidence="1">
        <name>[3Fe-4S] cluster</name>
        <dbReference type="ChEBI" id="CHEBI:21137"/>
    </cofactor>
</comment>
<comment type="caution">
    <text evidence="18">The sequence shown here is derived from an EMBL/GenBank/DDBJ whole genome shotgun (WGS) entry which is preliminary data.</text>
</comment>
<dbReference type="Proteomes" id="UP001169066">
    <property type="component" value="Unassembled WGS sequence"/>
</dbReference>
<evidence type="ECO:0000256" key="12">
    <source>
        <dbReference type="ARBA" id="ARBA00023291"/>
    </source>
</evidence>
<keyword evidence="11" id="KW-0411">Iron-sulfur</keyword>
<dbReference type="Pfam" id="PF01058">
    <property type="entry name" value="Oxidored_q6"/>
    <property type="match status" value="1"/>
</dbReference>
<evidence type="ECO:0000256" key="7">
    <source>
        <dbReference type="ARBA" id="ARBA00022723"/>
    </source>
</evidence>
<evidence type="ECO:0000256" key="8">
    <source>
        <dbReference type="ARBA" id="ARBA00022729"/>
    </source>
</evidence>
<evidence type="ECO:0000256" key="10">
    <source>
        <dbReference type="ARBA" id="ARBA00023004"/>
    </source>
</evidence>
<dbReference type="SUPFAM" id="SSF56770">
    <property type="entry name" value="HydA/Nqo6-like"/>
    <property type="match status" value="1"/>
</dbReference>
<dbReference type="RefSeq" id="WP_289401356.1">
    <property type="nucleotide sequence ID" value="NZ_JAQIBC010000002.1"/>
</dbReference>
<dbReference type="InterPro" id="IPR006137">
    <property type="entry name" value="NADH_UbQ_OxRdtase-like_20kDa"/>
</dbReference>
<dbReference type="Gene3D" id="3.40.50.700">
    <property type="entry name" value="NADH:ubiquinone oxidoreductase-like, 20kDa subunit"/>
    <property type="match status" value="1"/>
</dbReference>
<keyword evidence="19" id="KW-1185">Reference proteome</keyword>
<comment type="subcellular location">
    <subcellularLocation>
        <location evidence="3">Cell envelope</location>
    </subcellularLocation>
</comment>
<feature type="domain" description="FAD/NAD(P)-binding" evidence="16">
    <location>
        <begin position="1"/>
        <end position="272"/>
    </location>
</feature>
<comment type="subunit">
    <text evidence="5">Heterodimer of a large and a small subunit.</text>
</comment>
<dbReference type="Pfam" id="PF14720">
    <property type="entry name" value="NiFe_hyd_SSU_C"/>
    <property type="match status" value="1"/>
</dbReference>
<feature type="domain" description="NADH:ubiquinone oxidoreductase-like 20kDa subunit" evidence="14">
    <location>
        <begin position="551"/>
        <end position="698"/>
    </location>
</feature>
<evidence type="ECO:0000259" key="17">
    <source>
        <dbReference type="Pfam" id="PF14720"/>
    </source>
</evidence>
<dbReference type="Gene3D" id="3.50.50.60">
    <property type="entry name" value="FAD/NAD(P)-binding domain"/>
    <property type="match status" value="2"/>
</dbReference>
<protein>
    <submittedName>
        <fullName evidence="18">Hydrogenase small subunit</fullName>
    </submittedName>
</protein>
<evidence type="ECO:0000256" key="4">
    <source>
        <dbReference type="ARBA" id="ARBA00006605"/>
    </source>
</evidence>
<evidence type="ECO:0000259" key="14">
    <source>
        <dbReference type="Pfam" id="PF01058"/>
    </source>
</evidence>
<comment type="cofactor">
    <cofactor evidence="2">
        <name>[4Fe-4S] cluster</name>
        <dbReference type="ChEBI" id="CHEBI:49883"/>
    </cofactor>
</comment>
<keyword evidence="12" id="KW-0003">3Fe-4S</keyword>
<dbReference type="Pfam" id="PF04324">
    <property type="entry name" value="Fer2_BFD"/>
    <property type="match status" value="1"/>
</dbReference>
<dbReference type="Gene3D" id="4.10.480.10">
    <property type="entry name" value="Cytochrome-c3 hydrogenase, C-terminal domain"/>
    <property type="match status" value="1"/>
</dbReference>
<proteinExistence type="inferred from homology"/>
<dbReference type="Pfam" id="PF07992">
    <property type="entry name" value="Pyr_redox_2"/>
    <property type="match status" value="1"/>
</dbReference>
<dbReference type="InterPro" id="IPR023753">
    <property type="entry name" value="FAD/NAD-binding_dom"/>
</dbReference>
<feature type="domain" description="BFD-like [2Fe-2S]-binding" evidence="15">
    <location>
        <begin position="399"/>
        <end position="447"/>
    </location>
</feature>
<dbReference type="InterPro" id="IPR037148">
    <property type="entry name" value="NiFe-Hase_small_C_sf"/>
</dbReference>
<evidence type="ECO:0000259" key="16">
    <source>
        <dbReference type="Pfam" id="PF07992"/>
    </source>
</evidence>
<keyword evidence="9" id="KW-0560">Oxidoreductase</keyword>
<evidence type="ECO:0000256" key="3">
    <source>
        <dbReference type="ARBA" id="ARBA00004196"/>
    </source>
</evidence>
<feature type="domain" description="Cytochrome-c3 hydrogenase C-terminal" evidence="17">
    <location>
        <begin position="718"/>
        <end position="789"/>
    </location>
</feature>
<dbReference type="PANTHER" id="PTHR30013">
    <property type="entry name" value="NIFE / NIFESE HYDROGENASE SMALL SUBUNIT FAMILY MEMBER"/>
    <property type="match status" value="1"/>
</dbReference>
<sequence>MRIVIIGGGIAAAYMANSILEKAPKYEILIVSKESNPPYDRIHLCSLINGISDIKDIALPLPPGVQLELDSEVIQIDKEAKRIYTKNSSFSYDILIIATGSDPRTLFDIEGIKNARTFRSAADSECIAECSKGKNVVMMGVGPIGLELLDTLCGLEGPEKIYLVSRGMHLYDKALTPVAVEMMKKIYEESDSRVQILLEEEIIDKKIEGDEITQVIMKSHTIDNPFVIFGVGITPSTECAKGTLDIDKGILVDEHMRTSDPHIYAVGEVAQMPDGYIAGRVRECTLQADAAIDSIFEIEGEGFKEFVTVDGLKVGSFLLADVTSTLYDPKDKDNEDIVISSKQEERIDQYIMNKDKLVRFIGINTNVDVIELKRMMEEDKKIDTSSFYSNRLVSKRGRLICSCVGSYKNDLVDIIKTNCVENFAELKSFSEAGRVCGRCKKDVEQLIIDTPVDPEEAQRIKAEREERKKAEELKKVQRRIDKYNALHPKNQIEGENLQEAIKAFDLKKEYNSWVSMITANMRLGPEYEELVGQGLEQLNKIPIIWLELADCTGNSEGFIKSAHPKVEDLILKYISLDYHELLMAASGDRSESVLQSIIENDAGRYILMVEGAVPLGMEGKFLRIGPKGETGHDLLKRVAQNAAAVLAVGSCAFDGGVVAAKPNPTGAVGVAEALGRDDIINLPGCPVNPINIVGTLLHYIMFGELPKLDEKNRPEWAYGFRIHDNCERRGHYELGEFVEEWGDEGAKKGWCLFKMGCKGPYAHLNCSLVKFNEGTSWPVQAGHGCFGCGLGKIAFDHLANHREVDDETKKLLEDAGANDG</sequence>
<keyword evidence="13" id="KW-0175">Coiled coil</keyword>
<organism evidence="18 19">
    <name type="scientific">Sulfurovum xiamenensis</name>
    <dbReference type="NCBI Taxonomy" id="3019066"/>
    <lineage>
        <taxon>Bacteria</taxon>
        <taxon>Pseudomonadati</taxon>
        <taxon>Campylobacterota</taxon>
        <taxon>Epsilonproteobacteria</taxon>
        <taxon>Campylobacterales</taxon>
        <taxon>Sulfurovaceae</taxon>
        <taxon>Sulfurovum</taxon>
    </lineage>
</organism>
<dbReference type="SUPFAM" id="SSF51905">
    <property type="entry name" value="FAD/NAD(P)-binding domain"/>
    <property type="match status" value="1"/>
</dbReference>
<feature type="coiled-coil region" evidence="13">
    <location>
        <begin position="459"/>
        <end position="486"/>
    </location>
</feature>
<evidence type="ECO:0000256" key="13">
    <source>
        <dbReference type="SAM" id="Coils"/>
    </source>
</evidence>
<comment type="similarity">
    <text evidence="4">Belongs to the [NiFe]/[NiFeSe] hydrogenase small subunit family.</text>
</comment>
<dbReference type="InterPro" id="IPR037024">
    <property type="entry name" value="NiFe_Hase_small_N_sf"/>
</dbReference>
<evidence type="ECO:0000313" key="18">
    <source>
        <dbReference type="EMBL" id="MDM5263248.1"/>
    </source>
</evidence>
<dbReference type="NCBIfam" id="TIGR00391">
    <property type="entry name" value="hydA"/>
    <property type="match status" value="1"/>
</dbReference>
<evidence type="ECO:0000256" key="9">
    <source>
        <dbReference type="ARBA" id="ARBA00023002"/>
    </source>
</evidence>
<dbReference type="InterPro" id="IPR027394">
    <property type="entry name" value="Cytochrome-c3_hydrogenase_C"/>
</dbReference>
<evidence type="ECO:0000256" key="1">
    <source>
        <dbReference type="ARBA" id="ARBA00001927"/>
    </source>
</evidence>
<evidence type="ECO:0000256" key="6">
    <source>
        <dbReference type="ARBA" id="ARBA00022485"/>
    </source>
</evidence>
<name>A0ABT7QQA1_9BACT</name>
<keyword evidence="7" id="KW-0479">Metal-binding</keyword>
<gene>
    <name evidence="18" type="ORF">PF327_03485</name>
</gene>
<dbReference type="PRINTS" id="PR00614">
    <property type="entry name" value="NIHGNASESMLL"/>
</dbReference>
<evidence type="ECO:0000313" key="19">
    <source>
        <dbReference type="Proteomes" id="UP001169066"/>
    </source>
</evidence>
<dbReference type="InterPro" id="IPR007419">
    <property type="entry name" value="BFD-like_2Fe2S-bd_dom"/>
</dbReference>
<dbReference type="InterPro" id="IPR001821">
    <property type="entry name" value="NiFe_hydrogenase_ssu"/>
</dbReference>
<reference evidence="18" key="1">
    <citation type="submission" date="2023-01" db="EMBL/GenBank/DDBJ databases">
        <title>Sulfurovum sp. XTW-4 genome assembly.</title>
        <authorList>
            <person name="Wang J."/>
        </authorList>
    </citation>
    <scope>NUCLEOTIDE SEQUENCE</scope>
    <source>
        <strain evidence="18">XTW-4</strain>
    </source>
</reference>
<dbReference type="PANTHER" id="PTHR30013:SF7">
    <property type="entry name" value="HYDROGENASE-2 SMALL CHAIN"/>
    <property type="match status" value="1"/>
</dbReference>
<keyword evidence="10" id="KW-0408">Iron</keyword>
<evidence type="ECO:0000256" key="5">
    <source>
        <dbReference type="ARBA" id="ARBA00011771"/>
    </source>
</evidence>
<evidence type="ECO:0000259" key="15">
    <source>
        <dbReference type="Pfam" id="PF04324"/>
    </source>
</evidence>
<keyword evidence="8" id="KW-0732">Signal</keyword>
<dbReference type="EMBL" id="JAQIBC010000002">
    <property type="protein sequence ID" value="MDM5263248.1"/>
    <property type="molecule type" value="Genomic_DNA"/>
</dbReference>
<keyword evidence="6" id="KW-0004">4Fe-4S</keyword>
<evidence type="ECO:0000256" key="2">
    <source>
        <dbReference type="ARBA" id="ARBA00001966"/>
    </source>
</evidence>
<accession>A0ABT7QQA1</accession>